<name>A0A292YPN4_9BACL</name>
<dbReference type="PANTHER" id="PTHR21087">
    <property type="entry name" value="SHIKIMATE KINASE"/>
    <property type="match status" value="1"/>
</dbReference>
<feature type="binding site" evidence="7">
    <location>
        <begin position="10"/>
        <end position="15"/>
    </location>
    <ligand>
        <name>ATP</name>
        <dbReference type="ChEBI" id="CHEBI:30616"/>
    </ligand>
</feature>
<dbReference type="Gene3D" id="3.40.50.300">
    <property type="entry name" value="P-loop containing nucleotide triphosphate hydrolases"/>
    <property type="match status" value="1"/>
</dbReference>
<dbReference type="HAMAP" id="MF_00109">
    <property type="entry name" value="Shikimate_kinase"/>
    <property type="match status" value="1"/>
</dbReference>
<comment type="pathway">
    <text evidence="7">Metabolic intermediate biosynthesis; chorismate biosynthesis; chorismate from D-erythrose 4-phosphate and phosphoenolpyruvate: step 5/7.</text>
</comment>
<organism evidence="8 9">
    <name type="scientific">Effusibacillus lacus</name>
    <dbReference type="NCBI Taxonomy" id="1348429"/>
    <lineage>
        <taxon>Bacteria</taxon>
        <taxon>Bacillati</taxon>
        <taxon>Bacillota</taxon>
        <taxon>Bacilli</taxon>
        <taxon>Bacillales</taxon>
        <taxon>Alicyclobacillaceae</taxon>
        <taxon>Effusibacillus</taxon>
    </lineage>
</organism>
<feature type="binding site" evidence="7">
    <location>
        <position position="56"/>
    </location>
    <ligand>
        <name>substrate</name>
    </ligand>
</feature>
<keyword evidence="2 7" id="KW-0808">Transferase</keyword>
<dbReference type="PRINTS" id="PR01100">
    <property type="entry name" value="SHIKIMTKNASE"/>
</dbReference>
<gene>
    <name evidence="7" type="primary">aroK</name>
    <name evidence="8" type="ORF">EFBL_2511</name>
</gene>
<sequence>MNIYLIGFMGTGKTTVGMALAARTGWTFIDMDQEIARREGRAIPDIFAQSGEAYFREMESDLLKELTSLDRLLVTTGGGVVLRPENRDLMKQTGFIVSLSADKESIKRRVSNQTGRPLLSGGELDQKIDRLLEERKGLYEDADIQIDTSARDVSDIVDEILAHPLFPAR</sequence>
<proteinExistence type="inferred from homology"/>
<dbReference type="CDD" id="cd00464">
    <property type="entry name" value="SK"/>
    <property type="match status" value="1"/>
</dbReference>
<comment type="catalytic activity">
    <reaction evidence="7">
        <text>shikimate + ATP = 3-phosphoshikimate + ADP + H(+)</text>
        <dbReference type="Rhea" id="RHEA:13121"/>
        <dbReference type="ChEBI" id="CHEBI:15378"/>
        <dbReference type="ChEBI" id="CHEBI:30616"/>
        <dbReference type="ChEBI" id="CHEBI:36208"/>
        <dbReference type="ChEBI" id="CHEBI:145989"/>
        <dbReference type="ChEBI" id="CHEBI:456216"/>
        <dbReference type="EC" id="2.7.1.71"/>
    </reaction>
</comment>
<keyword evidence="7" id="KW-0963">Cytoplasm</keyword>
<dbReference type="UniPathway" id="UPA00053">
    <property type="reaction ID" value="UER00088"/>
</dbReference>
<accession>A0A292YPN4</accession>
<feature type="binding site" evidence="7">
    <location>
        <position position="135"/>
    </location>
    <ligand>
        <name>substrate</name>
    </ligand>
</feature>
<dbReference type="InterPro" id="IPR027417">
    <property type="entry name" value="P-loop_NTPase"/>
</dbReference>
<evidence type="ECO:0000256" key="4">
    <source>
        <dbReference type="ARBA" id="ARBA00022777"/>
    </source>
</evidence>
<evidence type="ECO:0000256" key="2">
    <source>
        <dbReference type="ARBA" id="ARBA00022679"/>
    </source>
</evidence>
<keyword evidence="7" id="KW-0479">Metal-binding</keyword>
<dbReference type="RefSeq" id="WP_231705803.1">
    <property type="nucleotide sequence ID" value="NZ_BDUF01000068.1"/>
</dbReference>
<dbReference type="GO" id="GO:0005524">
    <property type="term" value="F:ATP binding"/>
    <property type="evidence" value="ECO:0007669"/>
    <property type="project" value="UniProtKB-UniRule"/>
</dbReference>
<keyword evidence="3 7" id="KW-0547">Nucleotide-binding</keyword>
<comment type="cofactor">
    <cofactor evidence="7">
        <name>Mg(2+)</name>
        <dbReference type="ChEBI" id="CHEBI:18420"/>
    </cofactor>
    <text evidence="7">Binds 1 Mg(2+) ion per subunit.</text>
</comment>
<reference evidence="9" key="1">
    <citation type="submission" date="2017-07" db="EMBL/GenBank/DDBJ databases">
        <title>Draft genome sequence of Effusibacillus lacus strain skLN1.</title>
        <authorList>
            <person name="Watanabe M."/>
            <person name="Kojima H."/>
            <person name="Fukui M."/>
        </authorList>
    </citation>
    <scope>NUCLEOTIDE SEQUENCE [LARGE SCALE GENOMIC DNA]</scope>
    <source>
        <strain evidence="9">skLN1</strain>
    </source>
</reference>
<dbReference type="PANTHER" id="PTHR21087:SF16">
    <property type="entry name" value="SHIKIMATE KINASE 1, CHLOROPLASTIC"/>
    <property type="match status" value="1"/>
</dbReference>
<keyword evidence="5 7" id="KW-0067">ATP-binding</keyword>
<dbReference type="EMBL" id="BDUF01000068">
    <property type="protein sequence ID" value="GAX90869.1"/>
    <property type="molecule type" value="Genomic_DNA"/>
</dbReference>
<dbReference type="GO" id="GO:0000287">
    <property type="term" value="F:magnesium ion binding"/>
    <property type="evidence" value="ECO:0007669"/>
    <property type="project" value="UniProtKB-UniRule"/>
</dbReference>
<feature type="binding site" evidence="7">
    <location>
        <position position="151"/>
    </location>
    <ligand>
        <name>ATP</name>
        <dbReference type="ChEBI" id="CHEBI:30616"/>
    </ligand>
</feature>
<feature type="binding site" evidence="7">
    <location>
        <position position="116"/>
    </location>
    <ligand>
        <name>ATP</name>
        <dbReference type="ChEBI" id="CHEBI:30616"/>
    </ligand>
</feature>
<dbReference type="Proteomes" id="UP000217785">
    <property type="component" value="Unassembled WGS sequence"/>
</dbReference>
<evidence type="ECO:0000256" key="6">
    <source>
        <dbReference type="ARBA" id="ARBA00023141"/>
    </source>
</evidence>
<dbReference type="GO" id="GO:0009423">
    <property type="term" value="P:chorismate biosynthetic process"/>
    <property type="evidence" value="ECO:0007669"/>
    <property type="project" value="UniProtKB-UniRule"/>
</dbReference>
<evidence type="ECO:0000313" key="8">
    <source>
        <dbReference type="EMBL" id="GAX90869.1"/>
    </source>
</evidence>
<keyword evidence="9" id="KW-1185">Reference proteome</keyword>
<evidence type="ECO:0000256" key="5">
    <source>
        <dbReference type="ARBA" id="ARBA00022840"/>
    </source>
</evidence>
<dbReference type="Pfam" id="PF01202">
    <property type="entry name" value="SKI"/>
    <property type="match status" value="1"/>
</dbReference>
<keyword evidence="7" id="KW-0460">Magnesium</keyword>
<feature type="binding site" evidence="7">
    <location>
        <position position="32"/>
    </location>
    <ligand>
        <name>substrate</name>
    </ligand>
</feature>
<comment type="caution">
    <text evidence="8">The sequence shown here is derived from an EMBL/GenBank/DDBJ whole genome shotgun (WGS) entry which is preliminary data.</text>
</comment>
<dbReference type="GO" id="GO:0004765">
    <property type="term" value="F:shikimate kinase activity"/>
    <property type="evidence" value="ECO:0007669"/>
    <property type="project" value="UniProtKB-UniRule"/>
</dbReference>
<feature type="binding site" evidence="7">
    <location>
        <position position="78"/>
    </location>
    <ligand>
        <name>substrate</name>
    </ligand>
</feature>
<dbReference type="AlphaFoldDB" id="A0A292YPN4"/>
<dbReference type="EC" id="2.7.1.71" evidence="7"/>
<comment type="similarity">
    <text evidence="7">Belongs to the shikimate kinase family.</text>
</comment>
<comment type="subunit">
    <text evidence="7">Monomer.</text>
</comment>
<dbReference type="SUPFAM" id="SSF52540">
    <property type="entry name" value="P-loop containing nucleoside triphosphate hydrolases"/>
    <property type="match status" value="1"/>
</dbReference>
<dbReference type="GO" id="GO:0008652">
    <property type="term" value="P:amino acid biosynthetic process"/>
    <property type="evidence" value="ECO:0007669"/>
    <property type="project" value="UniProtKB-KW"/>
</dbReference>
<evidence type="ECO:0000313" key="9">
    <source>
        <dbReference type="Proteomes" id="UP000217785"/>
    </source>
</evidence>
<dbReference type="InterPro" id="IPR031322">
    <property type="entry name" value="Shikimate/glucono_kinase"/>
</dbReference>
<dbReference type="InterPro" id="IPR000623">
    <property type="entry name" value="Shikimate_kinase/TSH1"/>
</dbReference>
<dbReference type="GO" id="GO:0005829">
    <property type="term" value="C:cytosol"/>
    <property type="evidence" value="ECO:0007669"/>
    <property type="project" value="TreeGrafter"/>
</dbReference>
<evidence type="ECO:0000256" key="7">
    <source>
        <dbReference type="HAMAP-Rule" id="MF_00109"/>
    </source>
</evidence>
<comment type="subcellular location">
    <subcellularLocation>
        <location evidence="7">Cytoplasm</location>
    </subcellularLocation>
</comment>
<keyword evidence="4 7" id="KW-0418">Kinase</keyword>
<evidence type="ECO:0000256" key="3">
    <source>
        <dbReference type="ARBA" id="ARBA00022741"/>
    </source>
</evidence>
<evidence type="ECO:0000256" key="1">
    <source>
        <dbReference type="ARBA" id="ARBA00022605"/>
    </source>
</evidence>
<keyword evidence="1 7" id="KW-0028">Amino-acid biosynthesis</keyword>
<comment type="function">
    <text evidence="7">Catalyzes the specific phosphorylation of the 3-hydroxyl group of shikimic acid using ATP as a cosubstrate.</text>
</comment>
<keyword evidence="6 7" id="KW-0057">Aromatic amino acid biosynthesis</keyword>
<feature type="binding site" evidence="7">
    <location>
        <position position="14"/>
    </location>
    <ligand>
        <name>Mg(2+)</name>
        <dbReference type="ChEBI" id="CHEBI:18420"/>
    </ligand>
</feature>
<protein>
    <recommendedName>
        <fullName evidence="7">Shikimate kinase</fullName>
        <shortName evidence="7">SK</shortName>
        <ecNumber evidence="7">2.7.1.71</ecNumber>
    </recommendedName>
</protein>
<dbReference type="GO" id="GO:0009073">
    <property type="term" value="P:aromatic amino acid family biosynthetic process"/>
    <property type="evidence" value="ECO:0007669"/>
    <property type="project" value="UniProtKB-KW"/>
</dbReference>